<evidence type="ECO:0000313" key="2">
    <source>
        <dbReference type="EMBL" id="ACZ90054.1"/>
    </source>
</evidence>
<dbReference type="HOGENOM" id="CLU_879760_0_0_11"/>
<dbReference type="PANTHER" id="PTHR43682:SF1">
    <property type="entry name" value="LACTATE UTILIZATION PROTEIN C"/>
    <property type="match status" value="1"/>
</dbReference>
<dbReference type="STRING" id="479432.Sros_7368"/>
<dbReference type="PANTHER" id="PTHR43682">
    <property type="entry name" value="LACTATE UTILIZATION PROTEIN C"/>
    <property type="match status" value="1"/>
</dbReference>
<protein>
    <recommendedName>
        <fullName evidence="1">LUD domain-containing protein</fullName>
    </recommendedName>
</protein>
<accession>D2BE08</accession>
<dbReference type="AlphaFoldDB" id="D2BE08"/>
<organism evidence="2 3">
    <name type="scientific">Streptosporangium roseum (strain ATCC 12428 / DSM 43021 / JCM 3005 / KCTC 9067 / NCIMB 10171 / NRRL 2505 / NI 9100)</name>
    <dbReference type="NCBI Taxonomy" id="479432"/>
    <lineage>
        <taxon>Bacteria</taxon>
        <taxon>Bacillati</taxon>
        <taxon>Actinomycetota</taxon>
        <taxon>Actinomycetes</taxon>
        <taxon>Streptosporangiales</taxon>
        <taxon>Streptosporangiaceae</taxon>
        <taxon>Streptosporangium</taxon>
    </lineage>
</organism>
<evidence type="ECO:0000313" key="3">
    <source>
        <dbReference type="Proteomes" id="UP000002029"/>
    </source>
</evidence>
<reference evidence="2 3" key="1">
    <citation type="journal article" date="2010" name="Stand. Genomic Sci.">
        <title>Complete genome sequence of Streptosporangium roseum type strain (NI 9100).</title>
        <authorList>
            <person name="Nolan M."/>
            <person name="Sikorski J."/>
            <person name="Jando M."/>
            <person name="Lucas S."/>
            <person name="Lapidus A."/>
            <person name="Glavina Del Rio T."/>
            <person name="Chen F."/>
            <person name="Tice H."/>
            <person name="Pitluck S."/>
            <person name="Cheng J.F."/>
            <person name="Chertkov O."/>
            <person name="Sims D."/>
            <person name="Meincke L."/>
            <person name="Brettin T."/>
            <person name="Han C."/>
            <person name="Detter J.C."/>
            <person name="Bruce D."/>
            <person name="Goodwin L."/>
            <person name="Land M."/>
            <person name="Hauser L."/>
            <person name="Chang Y.J."/>
            <person name="Jeffries C.D."/>
            <person name="Ivanova N."/>
            <person name="Mavromatis K."/>
            <person name="Mikhailova N."/>
            <person name="Chen A."/>
            <person name="Palaniappan K."/>
            <person name="Chain P."/>
            <person name="Rohde M."/>
            <person name="Goker M."/>
            <person name="Bristow J."/>
            <person name="Eisen J.A."/>
            <person name="Markowitz V."/>
            <person name="Hugenholtz P."/>
            <person name="Kyrpides N.C."/>
            <person name="Klenk H.P."/>
        </authorList>
    </citation>
    <scope>NUCLEOTIDE SEQUENCE [LARGE SCALE GENOMIC DNA]</scope>
    <source>
        <strain evidence="3">ATCC 12428 / DSM 43021 / JCM 3005 / NI 9100</strain>
    </source>
</reference>
<gene>
    <name evidence="2" type="ordered locus">Sros_7368</name>
</gene>
<dbReference type="eggNOG" id="COG1556">
    <property type="taxonomic scope" value="Bacteria"/>
</dbReference>
<dbReference type="InterPro" id="IPR024185">
    <property type="entry name" value="FTHF_cligase-like_sf"/>
</dbReference>
<dbReference type="EMBL" id="CP001814">
    <property type="protein sequence ID" value="ACZ90054.1"/>
    <property type="molecule type" value="Genomic_DNA"/>
</dbReference>
<sequence>MSGTAAGRDPRDPRAGVPAGGRELILSRIRAAVAGAPDVEITRAYRTSSDLTGVVELFAERVADYRAVVHVVEAGEVAGAIAAALGRRAPARVVVPDGLPEEWAQAVRSAVAARAVEAGDPASGPGAAAVVRDEPALSAVEPGPGAAAVVRDEPALSAVEPGPGAAAIVRDEPALSAVEPGPGAAAIVRDEPALSAVEPGPGAAAIVRDEPALSAVELDAADAVITGCALGIAETGTIVLDAGPGQGRRALTLVPDYHLCLVRADQIVAGVPEAVGRLDPARPLTWISGPSATSDIELNRVEGVHGPRTLEVVIAR</sequence>
<keyword evidence="3" id="KW-1185">Reference proteome</keyword>
<name>D2BE08_STRRD</name>
<evidence type="ECO:0000259" key="1">
    <source>
        <dbReference type="Pfam" id="PF02589"/>
    </source>
</evidence>
<dbReference type="Gene3D" id="3.40.50.10420">
    <property type="entry name" value="NagB/RpiA/CoA transferase-like"/>
    <property type="match status" value="2"/>
</dbReference>
<dbReference type="Proteomes" id="UP000002029">
    <property type="component" value="Chromosome"/>
</dbReference>
<dbReference type="InterPro" id="IPR037171">
    <property type="entry name" value="NagB/RpiA_transferase-like"/>
</dbReference>
<proteinExistence type="predicted"/>
<dbReference type="InterPro" id="IPR003741">
    <property type="entry name" value="LUD_dom"/>
</dbReference>
<dbReference type="Pfam" id="PF02589">
    <property type="entry name" value="LUD_dom"/>
    <property type="match status" value="1"/>
</dbReference>
<dbReference type="KEGG" id="sro:Sros_7368"/>
<dbReference type="SUPFAM" id="SSF100950">
    <property type="entry name" value="NagB/RpiA/CoA transferase-like"/>
    <property type="match status" value="1"/>
</dbReference>
<feature type="domain" description="LUD" evidence="1">
    <location>
        <begin position="218"/>
        <end position="314"/>
    </location>
</feature>